<evidence type="ECO:0008006" key="3">
    <source>
        <dbReference type="Google" id="ProtNLM"/>
    </source>
</evidence>
<keyword evidence="2" id="KW-1185">Reference proteome</keyword>
<name>A0ABX3SWF7_MYCMA</name>
<accession>A0ABX3SWF7</accession>
<comment type="caution">
    <text evidence="1">The sequence shown here is derived from an EMBL/GenBank/DDBJ whole genome shotgun (WGS) entry which is preliminary data.</text>
</comment>
<reference evidence="1 2" key="1">
    <citation type="submission" date="2017-02" db="EMBL/GenBank/DDBJ databases">
        <title>The new phylogeny of genus Mycobacterium.</title>
        <authorList>
            <person name="Tortoli E."/>
            <person name="Trovato A."/>
            <person name="Cirillo D.M."/>
        </authorList>
    </citation>
    <scope>NUCLEOTIDE SEQUENCE [LARGE SCALE GENOMIC DNA]</scope>
    <source>
        <strain evidence="1 2">IP1130001</strain>
    </source>
</reference>
<gene>
    <name evidence="1" type="ORF">BST29_05655</name>
</gene>
<sequence length="202" mass="22758">MDVDDAMKSAPDRADYLDIRDFIRDWENYWNHVKPSASALLARSARLANDAAVAIDIQIERIHDEFHSRDPDVISLISTALIDIEFLISSLWKMRLAGKLAQSAMGRSWTALGEFDAAIPHLKLMRDVMQHIDEYGQDGDGRRHLSPRTGRRIGRRLLHSQMGFGDNSFNWLGGTLDFDQARNASLLLLSAIRAARDNQAAT</sequence>
<evidence type="ECO:0000313" key="1">
    <source>
        <dbReference type="EMBL" id="ORA84489.1"/>
    </source>
</evidence>
<dbReference type="EMBL" id="MVHV01000004">
    <property type="protein sequence ID" value="ORA84489.1"/>
    <property type="molecule type" value="Genomic_DNA"/>
</dbReference>
<organism evidence="1 2">
    <name type="scientific">Mycobacterium malmoense</name>
    <dbReference type="NCBI Taxonomy" id="1780"/>
    <lineage>
        <taxon>Bacteria</taxon>
        <taxon>Bacillati</taxon>
        <taxon>Actinomycetota</taxon>
        <taxon>Actinomycetes</taxon>
        <taxon>Mycobacteriales</taxon>
        <taxon>Mycobacteriaceae</taxon>
        <taxon>Mycobacterium</taxon>
    </lineage>
</organism>
<evidence type="ECO:0000313" key="2">
    <source>
        <dbReference type="Proteomes" id="UP000243140"/>
    </source>
</evidence>
<proteinExistence type="predicted"/>
<protein>
    <recommendedName>
        <fullName evidence="3">DUF222 domain-containing protein</fullName>
    </recommendedName>
</protein>
<dbReference type="Proteomes" id="UP000243140">
    <property type="component" value="Unassembled WGS sequence"/>
</dbReference>